<evidence type="ECO:0008006" key="2">
    <source>
        <dbReference type="Google" id="ProtNLM"/>
    </source>
</evidence>
<dbReference type="AlphaFoldDB" id="A0A6F9XJH6"/>
<sequence>MDMKNLKALSMEAFLHGSKQFSEDGATANDALRNLINEKLGGQNNIHSWNRHKEDVFEILEVAIQEPVAKVLRNELDGFAEYHDNAIGDKNEFRVTDPKVFRVGRIAGGANNMRRQTLTSKTFTIGTEWFGDSIYVEYEQFLAGMVDWSEMVNRIAQAFVTRIQELIAEGMQQAYTAVKAPYKLSGSVTLDNLVALANRVSIKANRPVALYGTKTALAKVAALDNVQLYSGDMKNELNQNGYLGMVRGLKLIEIPQAFKANQDEFALDDTKVLVLPANESIVAVATEGQTEVYESDQTASTAMQMEMSIRRKLGVAVLEYKVYGVAELTA</sequence>
<gene>
    <name evidence="1" type="ORF">SY212_04440</name>
</gene>
<name>A0A6F9XJH6_9LACO</name>
<dbReference type="RefSeq" id="WP_172584254.1">
    <property type="nucleotide sequence ID" value="NZ_BLAM01000054.1"/>
</dbReference>
<comment type="caution">
    <text evidence="1">The sequence shown here is derived from an EMBL/GenBank/DDBJ whole genome shotgun (WGS) entry which is preliminary data.</text>
</comment>
<accession>A0A6F9XJH6</accession>
<organism evidence="1">
    <name type="scientific">Ligilactobacillus agilis</name>
    <dbReference type="NCBI Taxonomy" id="1601"/>
    <lineage>
        <taxon>Bacteria</taxon>
        <taxon>Bacillati</taxon>
        <taxon>Bacillota</taxon>
        <taxon>Bacilli</taxon>
        <taxon>Lactobacillales</taxon>
        <taxon>Lactobacillaceae</taxon>
        <taxon>Ligilactobacillus</taxon>
    </lineage>
</organism>
<dbReference type="EMBL" id="BLAM01000054">
    <property type="protein sequence ID" value="GET05414.1"/>
    <property type="molecule type" value="Genomic_DNA"/>
</dbReference>
<protein>
    <recommendedName>
        <fullName evidence="2">Phage capsid protein</fullName>
    </recommendedName>
</protein>
<dbReference type="Proteomes" id="UP000494265">
    <property type="component" value="Unassembled WGS sequence"/>
</dbReference>
<proteinExistence type="predicted"/>
<evidence type="ECO:0000313" key="1">
    <source>
        <dbReference type="EMBL" id="GET05414.1"/>
    </source>
</evidence>
<reference evidence="1" key="1">
    <citation type="submission" date="2019-10" db="EMBL/GenBank/DDBJ databases">
        <title>Lactobacillus agilis SY212 Whole Genome Sequencing Project.</title>
        <authorList>
            <person name="Suzuki S."/>
            <person name="Endo A."/>
            <person name="Maeno S."/>
            <person name="Shiwa Y."/>
            <person name="Matsutani M."/>
            <person name="Kajikawa A."/>
        </authorList>
    </citation>
    <scope>NUCLEOTIDE SEQUENCE</scope>
    <source>
        <strain evidence="1">SY212</strain>
    </source>
</reference>